<feature type="transmembrane region" description="Helical" evidence="2">
    <location>
        <begin position="464"/>
        <end position="480"/>
    </location>
</feature>
<gene>
    <name evidence="3" type="ORF">LAESUDRAFT_737029</name>
</gene>
<feature type="transmembrane region" description="Helical" evidence="2">
    <location>
        <begin position="487"/>
        <end position="508"/>
    </location>
</feature>
<accession>A0A165E623</accession>
<feature type="transmembrane region" description="Helical" evidence="2">
    <location>
        <begin position="302"/>
        <end position="320"/>
    </location>
</feature>
<keyword evidence="2" id="KW-1133">Transmembrane helix</keyword>
<feature type="compositionally biased region" description="Polar residues" evidence="1">
    <location>
        <begin position="667"/>
        <end position="680"/>
    </location>
</feature>
<dbReference type="PANTHER" id="PTHR34391:SF2">
    <property type="entry name" value="TRP C-TERMINAL DOMAIN-CONTAINING PROTEIN"/>
    <property type="match status" value="1"/>
</dbReference>
<feature type="transmembrane region" description="Helical" evidence="2">
    <location>
        <begin position="21"/>
        <end position="42"/>
    </location>
</feature>
<keyword evidence="4" id="KW-1185">Reference proteome</keyword>
<dbReference type="RefSeq" id="XP_040764046.1">
    <property type="nucleotide sequence ID" value="XM_040910751.1"/>
</dbReference>
<feature type="compositionally biased region" description="Polar residues" evidence="1">
    <location>
        <begin position="646"/>
        <end position="656"/>
    </location>
</feature>
<evidence type="ECO:0000256" key="2">
    <source>
        <dbReference type="SAM" id="Phobius"/>
    </source>
</evidence>
<protein>
    <submittedName>
        <fullName evidence="3">Uncharacterized protein</fullName>
    </submittedName>
</protein>
<dbReference type="STRING" id="1314785.A0A165E623"/>
<evidence type="ECO:0000313" key="3">
    <source>
        <dbReference type="EMBL" id="KZT06306.1"/>
    </source>
</evidence>
<feature type="region of interest" description="Disordered" evidence="1">
    <location>
        <begin position="164"/>
        <end position="184"/>
    </location>
</feature>
<feature type="transmembrane region" description="Helical" evidence="2">
    <location>
        <begin position="381"/>
        <end position="402"/>
    </location>
</feature>
<dbReference type="Proteomes" id="UP000076871">
    <property type="component" value="Unassembled WGS sequence"/>
</dbReference>
<dbReference type="PANTHER" id="PTHR34391">
    <property type="entry name" value="UPF0658 GOLGI APPARATUS MEMBRANE PROTEIN C1952.10C-RELATED"/>
    <property type="match status" value="1"/>
</dbReference>
<dbReference type="OrthoDB" id="2448307at2759"/>
<dbReference type="AlphaFoldDB" id="A0A165E623"/>
<sequence length="680" mass="74221">MRPTLEQIAGYIPFTSKLWLFWERVTLSWITTIYFIFSILHFSVQLGLQSQAFVINAQAAHFLTELIDLGNATQSGFTVYDGSLHMCESAPMSISASSCETLWDPDSDSASNSTDLSMAGNTSSLLSSALSSTATSAVLVSSVVASSPTLSSSVISSISSVHSSTSLSTGTQVTPSKPSSSSKLSVTTSISEVADVHTLTRTMTVTVKPTATETVAEPDSNGDKDFVQDADGDTDTGQALTTYMQHLTRRGFPAIQIMKKHDKEPEAVLNGDGFDNVTLDYTCLTVLNWPVSQLDNTKREDIAFIMFQFWLLGMSLVALLNESIPHIIASLLTHIGATAWGGIQIYDTAQFHDDFTTLTTNGACGANLLPTYWQARSDAEIPSLVLNAAALVLSSVLSWRLIKAFGWQTFKRVGASRTINRLYNIVLLLSISIQVALFFIALMAGLWLDQLINGYIGRLTKDPAPFKAVDIIVLIGWISVRREHKKAMTAFLFLAVVYLAAWASMFIAPTFRWTFTQWRFFSVMASASLVISLVTLILGVCCRVNFGKGLPRYLNAQEPISDDDFLPTAVETKGSEDVEKAHFPSDGLPIPTYLVSAAPPSPLASPVDPQFAPRRLGPRFFNPSLQPFEPQPDTPPVYGTRLDASALSSRTAVSDTRSFKRPESVMSDDSSTQSKRWVIE</sequence>
<name>A0A165E623_9APHY</name>
<feature type="transmembrane region" description="Helical" evidence="2">
    <location>
        <begin position="520"/>
        <end position="542"/>
    </location>
</feature>
<evidence type="ECO:0000256" key="1">
    <source>
        <dbReference type="SAM" id="MobiDB-lite"/>
    </source>
</evidence>
<proteinExistence type="predicted"/>
<feature type="transmembrane region" description="Helical" evidence="2">
    <location>
        <begin position="422"/>
        <end position="444"/>
    </location>
</feature>
<reference evidence="3 4" key="1">
    <citation type="journal article" date="2016" name="Mol. Biol. Evol.">
        <title>Comparative Genomics of Early-Diverging Mushroom-Forming Fungi Provides Insights into the Origins of Lignocellulose Decay Capabilities.</title>
        <authorList>
            <person name="Nagy L.G."/>
            <person name="Riley R."/>
            <person name="Tritt A."/>
            <person name="Adam C."/>
            <person name="Daum C."/>
            <person name="Floudas D."/>
            <person name="Sun H."/>
            <person name="Yadav J.S."/>
            <person name="Pangilinan J."/>
            <person name="Larsson K.H."/>
            <person name="Matsuura K."/>
            <person name="Barry K."/>
            <person name="Labutti K."/>
            <person name="Kuo R."/>
            <person name="Ohm R.A."/>
            <person name="Bhattacharya S.S."/>
            <person name="Shirouzu T."/>
            <person name="Yoshinaga Y."/>
            <person name="Martin F.M."/>
            <person name="Grigoriev I.V."/>
            <person name="Hibbett D.S."/>
        </authorList>
    </citation>
    <scope>NUCLEOTIDE SEQUENCE [LARGE SCALE GENOMIC DNA]</scope>
    <source>
        <strain evidence="3 4">93-53</strain>
    </source>
</reference>
<feature type="region of interest" description="Disordered" evidence="1">
    <location>
        <begin position="622"/>
        <end position="680"/>
    </location>
</feature>
<dbReference type="InParanoid" id="A0A165E623"/>
<dbReference type="EMBL" id="KV427625">
    <property type="protein sequence ID" value="KZT06306.1"/>
    <property type="molecule type" value="Genomic_DNA"/>
</dbReference>
<keyword evidence="2" id="KW-0472">Membrane</keyword>
<dbReference type="InterPro" id="IPR040410">
    <property type="entry name" value="UPF0658_Golgi"/>
</dbReference>
<feature type="region of interest" description="Disordered" evidence="1">
    <location>
        <begin position="212"/>
        <end position="232"/>
    </location>
</feature>
<evidence type="ECO:0000313" key="4">
    <source>
        <dbReference type="Proteomes" id="UP000076871"/>
    </source>
</evidence>
<keyword evidence="2" id="KW-0812">Transmembrane</keyword>
<feature type="transmembrane region" description="Helical" evidence="2">
    <location>
        <begin position="327"/>
        <end position="346"/>
    </location>
</feature>
<dbReference type="GO" id="GO:0005794">
    <property type="term" value="C:Golgi apparatus"/>
    <property type="evidence" value="ECO:0007669"/>
    <property type="project" value="TreeGrafter"/>
</dbReference>
<organism evidence="3 4">
    <name type="scientific">Laetiporus sulphureus 93-53</name>
    <dbReference type="NCBI Taxonomy" id="1314785"/>
    <lineage>
        <taxon>Eukaryota</taxon>
        <taxon>Fungi</taxon>
        <taxon>Dikarya</taxon>
        <taxon>Basidiomycota</taxon>
        <taxon>Agaricomycotina</taxon>
        <taxon>Agaricomycetes</taxon>
        <taxon>Polyporales</taxon>
        <taxon>Laetiporus</taxon>
    </lineage>
</organism>
<dbReference type="GeneID" id="63827780"/>